<gene>
    <name evidence="4" type="ORF">CBF96_08065</name>
</gene>
<evidence type="ECO:0000256" key="1">
    <source>
        <dbReference type="ARBA" id="ARBA00022723"/>
    </source>
</evidence>
<proteinExistence type="predicted"/>
<name>A0A256SN25_LIMRT</name>
<evidence type="ECO:0000313" key="5">
    <source>
        <dbReference type="Proteomes" id="UP000215747"/>
    </source>
</evidence>
<sequence length="143" mass="16358">MPKVYQQHPELFGNPSSSVFPLLTKILDANASLSIQVHPDDAYAEKHEHELGKTECWYVIHAEPGAYLTYDHTAKTRAELIKMIDNHQWAKLFSKKPVKTGDFVYVPSGTIHALIVLETHQSSDITYRIYDYDRQDKKTGQLS</sequence>
<dbReference type="SUPFAM" id="SSF51182">
    <property type="entry name" value="RmlC-like cupins"/>
    <property type="match status" value="1"/>
</dbReference>
<dbReference type="InterPro" id="IPR014710">
    <property type="entry name" value="RmlC-like_jellyroll"/>
</dbReference>
<dbReference type="GO" id="GO:0008270">
    <property type="term" value="F:zinc ion binding"/>
    <property type="evidence" value="ECO:0007669"/>
    <property type="project" value="InterPro"/>
</dbReference>
<feature type="domain" description="Phosphomannose isomerase type I catalytic" evidence="3">
    <location>
        <begin position="4"/>
        <end position="47"/>
    </location>
</feature>
<dbReference type="Proteomes" id="UP000215747">
    <property type="component" value="Unassembled WGS sequence"/>
</dbReference>
<reference evidence="5" key="1">
    <citation type="submission" date="2017-05" db="EMBL/GenBank/DDBJ databases">
        <authorList>
            <person name="Lin X.B."/>
            <person name="Stothard P."/>
            <person name="Tasseva G."/>
            <person name="Walter J."/>
        </authorList>
    </citation>
    <scope>NUCLEOTIDE SEQUENCE [LARGE SCALE GENOMIC DNA]</scope>
    <source>
        <strain evidence="5">114h</strain>
    </source>
</reference>
<dbReference type="EMBL" id="NGPL01000051">
    <property type="protein sequence ID" value="OYS68274.1"/>
    <property type="molecule type" value="Genomic_DNA"/>
</dbReference>
<evidence type="ECO:0000313" key="4">
    <source>
        <dbReference type="EMBL" id="OYS68274.1"/>
    </source>
</evidence>
<accession>A0A256SN25</accession>
<dbReference type="Pfam" id="PF20511">
    <property type="entry name" value="PMI_typeI_cat"/>
    <property type="match status" value="1"/>
</dbReference>
<dbReference type="InterPro" id="IPR011051">
    <property type="entry name" value="RmlC_Cupin_sf"/>
</dbReference>
<keyword evidence="2" id="KW-0862">Zinc</keyword>
<organism evidence="4 5">
    <name type="scientific">Limosilactobacillus reuteri</name>
    <name type="common">Lactobacillus reuteri</name>
    <dbReference type="NCBI Taxonomy" id="1598"/>
    <lineage>
        <taxon>Bacteria</taxon>
        <taxon>Bacillati</taxon>
        <taxon>Bacillota</taxon>
        <taxon>Bacilli</taxon>
        <taxon>Lactobacillales</taxon>
        <taxon>Lactobacillaceae</taxon>
        <taxon>Limosilactobacillus</taxon>
    </lineage>
</organism>
<protein>
    <submittedName>
        <fullName evidence="4">Mannose-6-phosphate isomerase</fullName>
    </submittedName>
</protein>
<keyword evidence="4" id="KW-0413">Isomerase</keyword>
<reference evidence="4 5" key="2">
    <citation type="submission" date="2017-09" db="EMBL/GenBank/DDBJ databases">
        <title>Tripartite evolution among Lactobacillus johnsonii, Lactobacillus taiwanensis, Lactobacillus reuteri and their rodent host.</title>
        <authorList>
            <person name="Wang T."/>
            <person name="Knowles S."/>
            <person name="Cheng C."/>
        </authorList>
    </citation>
    <scope>NUCLEOTIDE SEQUENCE [LARGE SCALE GENOMIC DNA]</scope>
    <source>
        <strain evidence="4 5">114h</strain>
    </source>
</reference>
<dbReference type="GO" id="GO:0004476">
    <property type="term" value="F:mannose-6-phosphate isomerase activity"/>
    <property type="evidence" value="ECO:0007669"/>
    <property type="project" value="InterPro"/>
</dbReference>
<dbReference type="CDD" id="cd07010">
    <property type="entry name" value="cupin_PMI_type_I_N_bac"/>
    <property type="match status" value="1"/>
</dbReference>
<dbReference type="PANTHER" id="PTHR42742">
    <property type="entry name" value="TRANSCRIPTIONAL REPRESSOR MPRA"/>
    <property type="match status" value="1"/>
</dbReference>
<evidence type="ECO:0000259" key="3">
    <source>
        <dbReference type="Pfam" id="PF20511"/>
    </source>
</evidence>
<evidence type="ECO:0000256" key="2">
    <source>
        <dbReference type="ARBA" id="ARBA00022833"/>
    </source>
</evidence>
<dbReference type="InterPro" id="IPR046457">
    <property type="entry name" value="PMI_typeI_cat"/>
</dbReference>
<dbReference type="PANTHER" id="PTHR42742:SF3">
    <property type="entry name" value="FRUCTOKINASE"/>
    <property type="match status" value="1"/>
</dbReference>
<keyword evidence="1" id="KW-0479">Metal-binding</keyword>
<dbReference type="InterPro" id="IPR051804">
    <property type="entry name" value="Carb_Metab_Reg_Kinase/Isom"/>
</dbReference>
<dbReference type="AlphaFoldDB" id="A0A256SN25"/>
<comment type="caution">
    <text evidence="4">The sequence shown here is derived from an EMBL/GenBank/DDBJ whole genome shotgun (WGS) entry which is preliminary data.</text>
</comment>
<dbReference type="Gene3D" id="2.60.120.10">
    <property type="entry name" value="Jelly Rolls"/>
    <property type="match status" value="1"/>
</dbReference>